<feature type="region of interest" description="Disordered" evidence="1">
    <location>
        <begin position="1"/>
        <end position="23"/>
    </location>
</feature>
<dbReference type="EMBL" id="JASCZI010161286">
    <property type="protein sequence ID" value="MED6179129.1"/>
    <property type="molecule type" value="Genomic_DNA"/>
</dbReference>
<dbReference type="Proteomes" id="UP001341840">
    <property type="component" value="Unassembled WGS sequence"/>
</dbReference>
<evidence type="ECO:0008006" key="4">
    <source>
        <dbReference type="Google" id="ProtNLM"/>
    </source>
</evidence>
<sequence length="87" mass="10256">MASTSFNNNNNEGLSTTRPPLFNETNYSYWKNKMRIWIRAQDVRIWKVVEEGNHVPMKKSSIKVGEQSTETETPKLESEYTDDDWKK</sequence>
<evidence type="ECO:0000256" key="1">
    <source>
        <dbReference type="SAM" id="MobiDB-lite"/>
    </source>
</evidence>
<organism evidence="2 3">
    <name type="scientific">Stylosanthes scabra</name>
    <dbReference type="NCBI Taxonomy" id="79078"/>
    <lineage>
        <taxon>Eukaryota</taxon>
        <taxon>Viridiplantae</taxon>
        <taxon>Streptophyta</taxon>
        <taxon>Embryophyta</taxon>
        <taxon>Tracheophyta</taxon>
        <taxon>Spermatophyta</taxon>
        <taxon>Magnoliopsida</taxon>
        <taxon>eudicotyledons</taxon>
        <taxon>Gunneridae</taxon>
        <taxon>Pentapetalae</taxon>
        <taxon>rosids</taxon>
        <taxon>fabids</taxon>
        <taxon>Fabales</taxon>
        <taxon>Fabaceae</taxon>
        <taxon>Papilionoideae</taxon>
        <taxon>50 kb inversion clade</taxon>
        <taxon>dalbergioids sensu lato</taxon>
        <taxon>Dalbergieae</taxon>
        <taxon>Pterocarpus clade</taxon>
        <taxon>Stylosanthes</taxon>
    </lineage>
</organism>
<feature type="compositionally biased region" description="Basic and acidic residues" evidence="1">
    <location>
        <begin position="72"/>
        <end position="87"/>
    </location>
</feature>
<keyword evidence="3" id="KW-1185">Reference proteome</keyword>
<proteinExistence type="predicted"/>
<evidence type="ECO:0000313" key="3">
    <source>
        <dbReference type="Proteomes" id="UP001341840"/>
    </source>
</evidence>
<comment type="caution">
    <text evidence="2">The sequence shown here is derived from an EMBL/GenBank/DDBJ whole genome shotgun (WGS) entry which is preliminary data.</text>
</comment>
<feature type="non-terminal residue" evidence="2">
    <location>
        <position position="87"/>
    </location>
</feature>
<name>A0ABU6W197_9FABA</name>
<reference evidence="2 3" key="1">
    <citation type="journal article" date="2023" name="Plants (Basel)">
        <title>Bridging the Gap: Combining Genomics and Transcriptomics Approaches to Understand Stylosanthes scabra, an Orphan Legume from the Brazilian Caatinga.</title>
        <authorList>
            <person name="Ferreira-Neto J.R.C."/>
            <person name="da Silva M.D."/>
            <person name="Binneck E."/>
            <person name="de Melo N.F."/>
            <person name="da Silva R.H."/>
            <person name="de Melo A.L.T.M."/>
            <person name="Pandolfi V."/>
            <person name="Bustamante F.O."/>
            <person name="Brasileiro-Vidal A.C."/>
            <person name="Benko-Iseppon A.M."/>
        </authorList>
    </citation>
    <scope>NUCLEOTIDE SEQUENCE [LARGE SCALE GENOMIC DNA]</scope>
    <source>
        <tissue evidence="2">Leaves</tissue>
    </source>
</reference>
<evidence type="ECO:0000313" key="2">
    <source>
        <dbReference type="EMBL" id="MED6179129.1"/>
    </source>
</evidence>
<gene>
    <name evidence="2" type="ORF">PIB30_114279</name>
</gene>
<feature type="region of interest" description="Disordered" evidence="1">
    <location>
        <begin position="58"/>
        <end position="87"/>
    </location>
</feature>
<accession>A0ABU6W197</accession>
<protein>
    <recommendedName>
        <fullName evidence="4">DUF4219 domain-containing protein</fullName>
    </recommendedName>
</protein>